<evidence type="ECO:0000313" key="2">
    <source>
        <dbReference type="EMBL" id="RHM11252.1"/>
    </source>
</evidence>
<gene>
    <name evidence="2" type="ORF">DWZ83_05730</name>
</gene>
<keyword evidence="1" id="KW-0812">Transmembrane</keyword>
<evidence type="ECO:0000256" key="1">
    <source>
        <dbReference type="SAM" id="Phobius"/>
    </source>
</evidence>
<sequence length="88" mass="9619">MLKRIIPVLFAFVFLLPINISAYEQEGSTSTEIGYQSSTVATIPSGTPNTGDSKDFEKELMILGASWLLLILIIVLGKKGFDNKKELG</sequence>
<dbReference type="Proteomes" id="UP000284868">
    <property type="component" value="Unassembled WGS sequence"/>
</dbReference>
<accession>A0A415PEQ5</accession>
<dbReference type="EMBL" id="QRPK01000022">
    <property type="protein sequence ID" value="RHM11252.1"/>
    <property type="molecule type" value="Genomic_DNA"/>
</dbReference>
<dbReference type="AlphaFoldDB" id="A0A415PEQ5"/>
<protein>
    <recommendedName>
        <fullName evidence="4">LPXTG cell wall anchor domain-containing protein</fullName>
    </recommendedName>
</protein>
<comment type="caution">
    <text evidence="2">The sequence shown here is derived from an EMBL/GenBank/DDBJ whole genome shotgun (WGS) entry which is preliminary data.</text>
</comment>
<keyword evidence="1" id="KW-1133">Transmembrane helix</keyword>
<evidence type="ECO:0000313" key="3">
    <source>
        <dbReference type="Proteomes" id="UP000284868"/>
    </source>
</evidence>
<dbReference type="RefSeq" id="WP_022419914.1">
    <property type="nucleotide sequence ID" value="NZ_CAUWIX010000011.1"/>
</dbReference>
<keyword evidence="3" id="KW-1185">Reference proteome</keyword>
<feature type="transmembrane region" description="Helical" evidence="1">
    <location>
        <begin position="60"/>
        <end position="77"/>
    </location>
</feature>
<name>A0A415PEQ5_9FIRM</name>
<organism evidence="2 3">
    <name type="scientific">Amedibacillus dolichus</name>
    <dbReference type="NCBI Taxonomy" id="31971"/>
    <lineage>
        <taxon>Bacteria</taxon>
        <taxon>Bacillati</taxon>
        <taxon>Bacillota</taxon>
        <taxon>Erysipelotrichia</taxon>
        <taxon>Erysipelotrichales</taxon>
        <taxon>Erysipelotrichaceae</taxon>
        <taxon>Amedibacillus</taxon>
    </lineage>
</organism>
<proteinExistence type="predicted"/>
<reference evidence="2 3" key="1">
    <citation type="submission" date="2018-08" db="EMBL/GenBank/DDBJ databases">
        <title>A genome reference for cultivated species of the human gut microbiota.</title>
        <authorList>
            <person name="Zou Y."/>
            <person name="Xue W."/>
            <person name="Luo G."/>
        </authorList>
    </citation>
    <scope>NUCLEOTIDE SEQUENCE [LARGE SCALE GENOMIC DNA]</scope>
    <source>
        <strain evidence="2 3">AF35-6BH</strain>
    </source>
</reference>
<keyword evidence="1" id="KW-0472">Membrane</keyword>
<evidence type="ECO:0008006" key="4">
    <source>
        <dbReference type="Google" id="ProtNLM"/>
    </source>
</evidence>